<gene>
    <name evidence="3" type="ORF">BCT99_03400</name>
</gene>
<evidence type="ECO:0000256" key="1">
    <source>
        <dbReference type="SAM" id="MobiDB-lite"/>
    </source>
</evidence>
<dbReference type="Pfam" id="PF13091">
    <property type="entry name" value="PLDc_2"/>
    <property type="match status" value="1"/>
</dbReference>
<protein>
    <recommendedName>
        <fullName evidence="2">Phospholipase D-like domain-containing protein</fullName>
    </recommendedName>
</protein>
<dbReference type="AlphaFoldDB" id="A0AB36XUJ1"/>
<evidence type="ECO:0000313" key="3">
    <source>
        <dbReference type="EMBL" id="PMK50480.1"/>
    </source>
</evidence>
<dbReference type="SUPFAM" id="SSF56024">
    <property type="entry name" value="Phospholipase D/nuclease"/>
    <property type="match status" value="1"/>
</dbReference>
<feature type="region of interest" description="Disordered" evidence="1">
    <location>
        <begin position="172"/>
        <end position="193"/>
    </location>
</feature>
<accession>A0AB36XUJ1</accession>
<dbReference type="EMBL" id="MCXM01000001">
    <property type="protein sequence ID" value="PMK50480.1"/>
    <property type="molecule type" value="Genomic_DNA"/>
</dbReference>
<dbReference type="Gene3D" id="3.30.870.10">
    <property type="entry name" value="Endonuclease Chain A"/>
    <property type="match status" value="1"/>
</dbReference>
<sequence>MTQLNVRRIMTKTYAGKRQIREVIASMLISEILNPREVWLVSAWVSNFDLLDNRAGAFDALNPGWGHRMLTFFEVLETVVDAGCTVNFVIKDHETNTSALTEIKAKLATSHNVKLKLSEELHAKGLLTKDALLIGSMNFTYSGTNRNDELMTLDRSEEAIADAFREFTTAYPMGGSTDEHLEESEEDDDEVYL</sequence>
<reference key="1">
    <citation type="submission" date="2016-07" db="EMBL/GenBank/DDBJ databases">
        <title>Nontailed viruses are major unrecognized killers of bacteria in the ocean.</title>
        <authorList>
            <person name="Kauffman K."/>
            <person name="Hussain F."/>
            <person name="Yang J."/>
            <person name="Arevalo P."/>
            <person name="Brown J."/>
            <person name="Cutler M."/>
            <person name="Kelly L."/>
            <person name="Polz M.F."/>
        </authorList>
    </citation>
    <scope>NUCLEOTIDE SEQUENCE [LARGE SCALE GENOMIC DNA]</scope>
    <source>
        <strain>10N.261.52.F7</strain>
    </source>
</reference>
<dbReference type="NCBIfam" id="NF041068">
    <property type="entry name" value="DpdK"/>
    <property type="match status" value="1"/>
</dbReference>
<name>A0AB36XUJ1_9VIBR</name>
<comment type="caution">
    <text evidence="3">The sequence shown here is derived from an EMBL/GenBank/DDBJ whole genome shotgun (WGS) entry which is preliminary data.</text>
</comment>
<feature type="domain" description="Phospholipase D-like" evidence="2">
    <location>
        <begin position="74"/>
        <end position="168"/>
    </location>
</feature>
<reference evidence="3" key="2">
    <citation type="submission" date="2016-07" db="EMBL/GenBank/DDBJ databases">
        <authorList>
            <person name="Kauffman K."/>
            <person name="Arevalo P."/>
            <person name="Polz M.F."/>
        </authorList>
    </citation>
    <scope>NUCLEOTIDE SEQUENCE</scope>
    <source>
        <strain evidence="3">10N.261.52.F7</strain>
    </source>
</reference>
<reference evidence="3" key="3">
    <citation type="journal article" date="2018" name="Nature">
        <title>A major lineage of non-tailed dsDNA viruses as unrecognized killers of marine bacteria.</title>
        <authorList>
            <person name="Kauffman K.M."/>
            <person name="Hussain F.A."/>
            <person name="Yang J."/>
            <person name="Arevalo P."/>
            <person name="Brown J.M."/>
            <person name="Chang W.K."/>
            <person name="VanInsberghe D."/>
            <person name="Elsherbini J."/>
            <person name="Sharma R.S."/>
            <person name="Cutler M.B."/>
            <person name="Kelly L."/>
            <person name="Polz M.F."/>
        </authorList>
    </citation>
    <scope>NUCLEOTIDE SEQUENCE</scope>
    <source>
        <strain evidence="3">10N.261.52.F7</strain>
    </source>
</reference>
<organism evidence="3">
    <name type="scientific">Vibrio lentus</name>
    <dbReference type="NCBI Taxonomy" id="136468"/>
    <lineage>
        <taxon>Bacteria</taxon>
        <taxon>Pseudomonadati</taxon>
        <taxon>Pseudomonadota</taxon>
        <taxon>Gammaproteobacteria</taxon>
        <taxon>Vibrionales</taxon>
        <taxon>Vibrionaceae</taxon>
        <taxon>Vibrio</taxon>
    </lineage>
</organism>
<proteinExistence type="predicted"/>
<feature type="compositionally biased region" description="Acidic residues" evidence="1">
    <location>
        <begin position="180"/>
        <end position="193"/>
    </location>
</feature>
<evidence type="ECO:0000259" key="2">
    <source>
        <dbReference type="Pfam" id="PF13091"/>
    </source>
</evidence>
<dbReference type="InterPro" id="IPR025202">
    <property type="entry name" value="PLD-like_dom"/>
</dbReference>